<feature type="compositionally biased region" description="Low complexity" evidence="1">
    <location>
        <begin position="80"/>
        <end position="105"/>
    </location>
</feature>
<proteinExistence type="predicted"/>
<feature type="signal peptide" evidence="2">
    <location>
        <begin position="1"/>
        <end position="25"/>
    </location>
</feature>
<evidence type="ECO:0000256" key="2">
    <source>
        <dbReference type="SAM" id="SignalP"/>
    </source>
</evidence>
<accession>A0A1Z4M1K9</accession>
<feature type="compositionally biased region" description="Low complexity" evidence="1">
    <location>
        <begin position="27"/>
        <end position="38"/>
    </location>
</feature>
<feature type="region of interest" description="Disordered" evidence="1">
    <location>
        <begin position="27"/>
        <end position="134"/>
    </location>
</feature>
<evidence type="ECO:0000313" key="4">
    <source>
        <dbReference type="Proteomes" id="UP000218418"/>
    </source>
</evidence>
<gene>
    <name evidence="3" type="ORF">NIES267_69050</name>
</gene>
<feature type="compositionally biased region" description="Polar residues" evidence="1">
    <location>
        <begin position="39"/>
        <end position="61"/>
    </location>
</feature>
<name>A0A1Z4M1K9_9CYAN</name>
<dbReference type="AlphaFoldDB" id="A0A1Z4M1K9"/>
<organism evidence="3 4">
    <name type="scientific">Calothrix parasitica NIES-267</name>
    <dbReference type="NCBI Taxonomy" id="1973488"/>
    <lineage>
        <taxon>Bacteria</taxon>
        <taxon>Bacillati</taxon>
        <taxon>Cyanobacteriota</taxon>
        <taxon>Cyanophyceae</taxon>
        <taxon>Nostocales</taxon>
        <taxon>Calotrichaceae</taxon>
        <taxon>Calothrix</taxon>
    </lineage>
</organism>
<sequence length="134" mass="14091">MMFKKSLGFGLLAAGLMFAPGAALANSQNQNSTQNTIQDGTAINGSVNAQSSESLNVQEQIQKTRERVGRGGRYGRYGRYGRPSYCGGSYSGQSQNSSQGTVQSGVAVDHSDNAQSGSSVSDQKQTSAKTRACR</sequence>
<dbReference type="EMBL" id="AP018227">
    <property type="protein sequence ID" value="BAY87383.1"/>
    <property type="molecule type" value="Genomic_DNA"/>
</dbReference>
<reference evidence="3 4" key="1">
    <citation type="submission" date="2017-06" db="EMBL/GenBank/DDBJ databases">
        <title>Genome sequencing of cyanobaciteial culture collection at National Institute for Environmental Studies (NIES).</title>
        <authorList>
            <person name="Hirose Y."/>
            <person name="Shimura Y."/>
            <person name="Fujisawa T."/>
            <person name="Nakamura Y."/>
            <person name="Kawachi M."/>
        </authorList>
    </citation>
    <scope>NUCLEOTIDE SEQUENCE [LARGE SCALE GENOMIC DNA]</scope>
    <source>
        <strain evidence="3 4">NIES-267</strain>
    </source>
</reference>
<evidence type="ECO:0000256" key="1">
    <source>
        <dbReference type="SAM" id="MobiDB-lite"/>
    </source>
</evidence>
<feature type="compositionally biased region" description="Polar residues" evidence="1">
    <location>
        <begin position="113"/>
        <end position="134"/>
    </location>
</feature>
<feature type="chain" id="PRO_5013142663" evidence="2">
    <location>
        <begin position="26"/>
        <end position="134"/>
    </location>
</feature>
<dbReference type="Proteomes" id="UP000218418">
    <property type="component" value="Chromosome"/>
</dbReference>
<protein>
    <submittedName>
        <fullName evidence="3">Uncharacterized protein</fullName>
    </submittedName>
</protein>
<keyword evidence="4" id="KW-1185">Reference proteome</keyword>
<keyword evidence="2" id="KW-0732">Signal</keyword>
<evidence type="ECO:0000313" key="3">
    <source>
        <dbReference type="EMBL" id="BAY87383.1"/>
    </source>
</evidence>